<evidence type="ECO:0000256" key="5">
    <source>
        <dbReference type="ARBA" id="ARBA00048200"/>
    </source>
</evidence>
<protein>
    <recommendedName>
        <fullName evidence="4 6">dTDP-4-dehydrorhamnose reductase</fullName>
        <ecNumber evidence="3 6">1.1.1.133</ecNumber>
    </recommendedName>
</protein>
<evidence type="ECO:0000256" key="2">
    <source>
        <dbReference type="ARBA" id="ARBA00010944"/>
    </source>
</evidence>
<dbReference type="Gene3D" id="3.90.25.10">
    <property type="entry name" value="UDP-galactose 4-epimerase, domain 1"/>
    <property type="match status" value="1"/>
</dbReference>
<dbReference type="UniPathway" id="UPA00124"/>
<gene>
    <name evidence="8" type="ORF">CLV33_103283</name>
</gene>
<name>A0A362X2D3_9FLAO</name>
<dbReference type="GO" id="GO:0008831">
    <property type="term" value="F:dTDP-4-dehydrorhamnose reductase activity"/>
    <property type="evidence" value="ECO:0007669"/>
    <property type="project" value="UniProtKB-EC"/>
</dbReference>
<keyword evidence="6" id="KW-0560">Oxidoreductase</keyword>
<dbReference type="NCBIfam" id="TIGR01214">
    <property type="entry name" value="rmlD"/>
    <property type="match status" value="1"/>
</dbReference>
<dbReference type="InterPro" id="IPR036291">
    <property type="entry name" value="NAD(P)-bd_dom_sf"/>
</dbReference>
<dbReference type="RefSeq" id="WP_105473369.1">
    <property type="nucleotide sequence ID" value="NZ_PVEO01000003.1"/>
</dbReference>
<evidence type="ECO:0000313" key="8">
    <source>
        <dbReference type="EMBL" id="PQV49645.1"/>
    </source>
</evidence>
<evidence type="ECO:0000313" key="9">
    <source>
        <dbReference type="Proteomes" id="UP000251545"/>
    </source>
</evidence>
<dbReference type="Pfam" id="PF04321">
    <property type="entry name" value="RmlD_sub_bind"/>
    <property type="match status" value="1"/>
</dbReference>
<evidence type="ECO:0000256" key="3">
    <source>
        <dbReference type="ARBA" id="ARBA00012929"/>
    </source>
</evidence>
<comment type="function">
    <text evidence="6">Catalyzes the reduction of dTDP-6-deoxy-L-lyxo-4-hexulose to yield dTDP-L-rhamnose.</text>
</comment>
<dbReference type="PANTHER" id="PTHR10491">
    <property type="entry name" value="DTDP-4-DEHYDRORHAMNOSE REDUCTASE"/>
    <property type="match status" value="1"/>
</dbReference>
<keyword evidence="6" id="KW-0521">NADP</keyword>
<dbReference type="PANTHER" id="PTHR10491:SF4">
    <property type="entry name" value="METHIONINE ADENOSYLTRANSFERASE 2 SUBUNIT BETA"/>
    <property type="match status" value="1"/>
</dbReference>
<feature type="domain" description="RmlD-like substrate binding" evidence="7">
    <location>
        <begin position="3"/>
        <end position="282"/>
    </location>
</feature>
<comment type="catalytic activity">
    <reaction evidence="5">
        <text>dTDP-beta-L-rhamnose + NADP(+) = dTDP-4-dehydro-beta-L-rhamnose + NADPH + H(+)</text>
        <dbReference type="Rhea" id="RHEA:21796"/>
        <dbReference type="ChEBI" id="CHEBI:15378"/>
        <dbReference type="ChEBI" id="CHEBI:57510"/>
        <dbReference type="ChEBI" id="CHEBI:57783"/>
        <dbReference type="ChEBI" id="CHEBI:58349"/>
        <dbReference type="ChEBI" id="CHEBI:62830"/>
        <dbReference type="EC" id="1.1.1.133"/>
    </reaction>
</comment>
<dbReference type="InterPro" id="IPR029903">
    <property type="entry name" value="RmlD-like-bd"/>
</dbReference>
<dbReference type="InterPro" id="IPR005913">
    <property type="entry name" value="dTDP_dehydrorham_reduct"/>
</dbReference>
<proteinExistence type="inferred from homology"/>
<evidence type="ECO:0000256" key="1">
    <source>
        <dbReference type="ARBA" id="ARBA00004781"/>
    </source>
</evidence>
<comment type="pathway">
    <text evidence="1 6">Carbohydrate biosynthesis; dTDP-L-rhamnose biosynthesis.</text>
</comment>
<comment type="similarity">
    <text evidence="2 6">Belongs to the dTDP-4-dehydrorhamnose reductase family.</text>
</comment>
<dbReference type="Gene3D" id="3.40.50.720">
    <property type="entry name" value="NAD(P)-binding Rossmann-like Domain"/>
    <property type="match status" value="1"/>
</dbReference>
<dbReference type="EC" id="1.1.1.133" evidence="3 6"/>
<dbReference type="CDD" id="cd05254">
    <property type="entry name" value="dTDP_HR_like_SDR_e"/>
    <property type="match status" value="1"/>
</dbReference>
<dbReference type="AlphaFoldDB" id="A0A362X2D3"/>
<sequence>MTNILVTGGNGQLANSIKDLEFNHSDLNFIYTDFLELDICDLNQVKKFFKRQSKTIHYCINCAAYTAVDKAETETKNAFKINVEGAKNLALACLEHNVNLIHISTDFVFDGKSDKPYVETDKANPVSVYGETKLKGELEIKKILENFFIIRTSWLYSEHGNNFMKTMLRLAKDKDVLNIVGDQIGTPTYAKDLAEVIYEIIISKNTEFGVYHYSNEGVASWYDFAKEIFEIKQIRIKVNAINTEDYPTPAKRPKFSVLDKSKVKALLSFEIPHWRDSLKKAILNY</sequence>
<organism evidence="8 9">
    <name type="scientific">Jejuia pallidilutea</name>
    <dbReference type="NCBI Taxonomy" id="504487"/>
    <lineage>
        <taxon>Bacteria</taxon>
        <taxon>Pseudomonadati</taxon>
        <taxon>Bacteroidota</taxon>
        <taxon>Flavobacteriia</taxon>
        <taxon>Flavobacteriales</taxon>
        <taxon>Flavobacteriaceae</taxon>
        <taxon>Jejuia</taxon>
    </lineage>
</organism>
<evidence type="ECO:0000259" key="7">
    <source>
        <dbReference type="Pfam" id="PF04321"/>
    </source>
</evidence>
<dbReference type="Proteomes" id="UP000251545">
    <property type="component" value="Unassembled WGS sequence"/>
</dbReference>
<reference evidence="8 9" key="1">
    <citation type="submission" date="2018-02" db="EMBL/GenBank/DDBJ databases">
        <title>Genomic Encyclopedia of Archaeal and Bacterial Type Strains, Phase II (KMG-II): from individual species to whole genera.</title>
        <authorList>
            <person name="Goeker M."/>
        </authorList>
    </citation>
    <scope>NUCLEOTIDE SEQUENCE [LARGE SCALE GENOMIC DNA]</scope>
    <source>
        <strain evidence="8 9">DSM 21165</strain>
    </source>
</reference>
<comment type="caution">
    <text evidence="8">The sequence shown here is derived from an EMBL/GenBank/DDBJ whole genome shotgun (WGS) entry which is preliminary data.</text>
</comment>
<evidence type="ECO:0000256" key="4">
    <source>
        <dbReference type="ARBA" id="ARBA00017099"/>
    </source>
</evidence>
<evidence type="ECO:0000256" key="6">
    <source>
        <dbReference type="RuleBase" id="RU364082"/>
    </source>
</evidence>
<accession>A0A362X2D3</accession>
<dbReference type="GO" id="GO:0019305">
    <property type="term" value="P:dTDP-rhamnose biosynthetic process"/>
    <property type="evidence" value="ECO:0007669"/>
    <property type="project" value="UniProtKB-UniPathway"/>
</dbReference>
<dbReference type="EMBL" id="PVEO01000003">
    <property type="protein sequence ID" value="PQV49645.1"/>
    <property type="molecule type" value="Genomic_DNA"/>
</dbReference>
<dbReference type="GO" id="GO:0005829">
    <property type="term" value="C:cytosol"/>
    <property type="evidence" value="ECO:0007669"/>
    <property type="project" value="TreeGrafter"/>
</dbReference>
<dbReference type="SUPFAM" id="SSF51735">
    <property type="entry name" value="NAD(P)-binding Rossmann-fold domains"/>
    <property type="match status" value="1"/>
</dbReference>